<evidence type="ECO:0000313" key="1">
    <source>
        <dbReference type="EMBL" id="GHO57455.1"/>
    </source>
</evidence>
<gene>
    <name evidence="1" type="ORF">KSB_59300</name>
</gene>
<dbReference type="EMBL" id="BNJG01000002">
    <property type="protein sequence ID" value="GHO57455.1"/>
    <property type="molecule type" value="Genomic_DNA"/>
</dbReference>
<accession>A0ABQ3UYM1</accession>
<protein>
    <recommendedName>
        <fullName evidence="3">Phytanoyl-CoA dioxygenase</fullName>
    </recommendedName>
</protein>
<proteinExistence type="predicted"/>
<sequence length="263" mass="30020">MSTILSHEQWQRYERDGYLFLGQVLSDDELEALQRRIDDIMLGKADIDYAHLMMQLDSPDGQYKNAGVQSKGFKGATLAYRKIQDLEHDPLFMEYMQRPLFREICERVYGNQVPVSAFRAMFMNKPAHQGTLLPWHQDRWSYLDRDPMITIWTALDPATIANGCVEIIPGSHTWGLLNPEDTSGHLTEEQAEQATVSGKGMYLELKAGEAVLLHNWLLHRSDTNATDIARRAFSVCYMDARTQASTGERYTLIFEGKKDLQGA</sequence>
<dbReference type="PANTHER" id="PTHR20883:SF46">
    <property type="entry name" value="PHYTANOYL-COA HYDROXYLASE"/>
    <property type="match status" value="1"/>
</dbReference>
<name>A0ABQ3UYM1_9CHLR</name>
<evidence type="ECO:0000313" key="2">
    <source>
        <dbReference type="Proteomes" id="UP000654345"/>
    </source>
</evidence>
<dbReference type="Pfam" id="PF05721">
    <property type="entry name" value="PhyH"/>
    <property type="match status" value="1"/>
</dbReference>
<evidence type="ECO:0008006" key="3">
    <source>
        <dbReference type="Google" id="ProtNLM"/>
    </source>
</evidence>
<dbReference type="PANTHER" id="PTHR20883">
    <property type="entry name" value="PHYTANOYL-COA DIOXYGENASE DOMAIN CONTAINING 1"/>
    <property type="match status" value="1"/>
</dbReference>
<reference evidence="1 2" key="1">
    <citation type="journal article" date="2021" name="Int. J. Syst. Evol. Microbiol.">
        <title>Reticulibacter mediterranei gen. nov., sp. nov., within the new family Reticulibacteraceae fam. nov., and Ktedonospora formicarum gen. nov., sp. nov., Ktedonobacter robiniae sp. nov., Dictyobacter formicarum sp. nov. and Dictyobacter arantiisoli sp. nov., belonging to the class Ktedonobacteria.</title>
        <authorList>
            <person name="Yabe S."/>
            <person name="Zheng Y."/>
            <person name="Wang C.M."/>
            <person name="Sakai Y."/>
            <person name="Abe K."/>
            <person name="Yokota A."/>
            <person name="Donadio S."/>
            <person name="Cavaletti L."/>
            <person name="Monciardini P."/>
        </authorList>
    </citation>
    <scope>NUCLEOTIDE SEQUENCE [LARGE SCALE GENOMIC DNA]</scope>
    <source>
        <strain evidence="1 2">SOSP1-30</strain>
    </source>
</reference>
<dbReference type="Proteomes" id="UP000654345">
    <property type="component" value="Unassembled WGS sequence"/>
</dbReference>
<dbReference type="SUPFAM" id="SSF51197">
    <property type="entry name" value="Clavaminate synthase-like"/>
    <property type="match status" value="1"/>
</dbReference>
<dbReference type="RefSeq" id="WP_201373863.1">
    <property type="nucleotide sequence ID" value="NZ_BNJG01000002.1"/>
</dbReference>
<keyword evidence="2" id="KW-1185">Reference proteome</keyword>
<dbReference type="InterPro" id="IPR008775">
    <property type="entry name" value="Phytyl_CoA_dOase-like"/>
</dbReference>
<comment type="caution">
    <text evidence="1">The sequence shown here is derived from an EMBL/GenBank/DDBJ whole genome shotgun (WGS) entry which is preliminary data.</text>
</comment>
<organism evidence="1 2">
    <name type="scientific">Ktedonobacter robiniae</name>
    <dbReference type="NCBI Taxonomy" id="2778365"/>
    <lineage>
        <taxon>Bacteria</taxon>
        <taxon>Bacillati</taxon>
        <taxon>Chloroflexota</taxon>
        <taxon>Ktedonobacteria</taxon>
        <taxon>Ktedonobacterales</taxon>
        <taxon>Ktedonobacteraceae</taxon>
        <taxon>Ktedonobacter</taxon>
    </lineage>
</organism>
<dbReference type="Gene3D" id="2.60.120.620">
    <property type="entry name" value="q2cbj1_9rhob like domain"/>
    <property type="match status" value="1"/>
</dbReference>